<dbReference type="EMBL" id="BDQC01000097">
    <property type="protein sequence ID" value="GBH22480.1"/>
    <property type="molecule type" value="Genomic_RNA"/>
</dbReference>
<dbReference type="SUPFAM" id="SSF56112">
    <property type="entry name" value="Protein kinase-like (PK-like)"/>
    <property type="match status" value="1"/>
</dbReference>
<reference evidence="2" key="1">
    <citation type="submission" date="2017-04" db="EMBL/GenBank/DDBJ databases">
        <title>Unveiling RNA virosphere associated with marine microorganisms.</title>
        <authorList>
            <person name="Urayama S."/>
            <person name="Takaki Y."/>
            <person name="Nishi S."/>
            <person name="Yoshida Y."/>
            <person name="Deguchi S."/>
            <person name="Takai K."/>
            <person name="Nunoura T."/>
        </authorList>
    </citation>
    <scope>NUCLEOTIDE SEQUENCE</scope>
</reference>
<organism evidence="2">
    <name type="scientific">viral metagenome</name>
    <dbReference type="NCBI Taxonomy" id="1070528"/>
    <lineage>
        <taxon>unclassified sequences</taxon>
        <taxon>metagenomes</taxon>
        <taxon>organismal metagenomes</taxon>
    </lineage>
</organism>
<proteinExistence type="predicted"/>
<protein>
    <recommendedName>
        <fullName evidence="3">Protein kinase domain-containing protein</fullName>
    </recommendedName>
</protein>
<feature type="compositionally biased region" description="Basic and acidic residues" evidence="1">
    <location>
        <begin position="235"/>
        <end position="257"/>
    </location>
</feature>
<comment type="caution">
    <text evidence="2">The sequence shown here is derived from an EMBL/GenBank/DDBJ whole genome shotgun (WGS) entry which is preliminary data.</text>
</comment>
<feature type="region of interest" description="Disordered" evidence="1">
    <location>
        <begin position="233"/>
        <end position="267"/>
    </location>
</feature>
<evidence type="ECO:0008006" key="3">
    <source>
        <dbReference type="Google" id="ProtNLM"/>
    </source>
</evidence>
<dbReference type="InterPro" id="IPR011009">
    <property type="entry name" value="Kinase-like_dom_sf"/>
</dbReference>
<name>A0A2V0RN06_9ZZZZ</name>
<accession>A0A2V0RN06</accession>
<evidence type="ECO:0000256" key="1">
    <source>
        <dbReference type="SAM" id="MobiDB-lite"/>
    </source>
</evidence>
<dbReference type="AlphaFoldDB" id="A0A2V0RN06"/>
<dbReference type="EMBL" id="BDQB01000187">
    <property type="protein sequence ID" value="GBH22298.1"/>
    <property type="molecule type" value="Genomic_RNA"/>
</dbReference>
<dbReference type="Gene3D" id="1.10.510.10">
    <property type="entry name" value="Transferase(Phosphotransferase) domain 1"/>
    <property type="match status" value="1"/>
</dbReference>
<sequence>MLRSKFLRNNSASVVYLREGEHKSFVVSCREDTYAAQMMALAEGFKAKWTEEFNPRKLGSRARLSDTTYREGDDFVWKQVPRGADHEKLIDATAKCLPPITKLAFHQGYYWVRIPYYHSPVKWNKVRIAQFLDDIKTMHDNGLVHHDIHGENVRLHDDRVVLIDHSWVGTYAPSVVGGKYKDYADPKLAEWAAIKDMLGKEDEQWVEAMEQWMSDQTELYGYVYKLFEQDDGQDDEVKKGNETEEESELHSKQKEMCLNDSLTDDGT</sequence>
<evidence type="ECO:0000313" key="2">
    <source>
        <dbReference type="EMBL" id="GBH22480.1"/>
    </source>
</evidence>